<dbReference type="PANTHER" id="PTHR44520">
    <property type="entry name" value="RESPONSE REGULATOR RCP1-RELATED"/>
    <property type="match status" value="1"/>
</dbReference>
<dbReference type="Gene3D" id="3.40.50.2300">
    <property type="match status" value="1"/>
</dbReference>
<keyword evidence="4" id="KW-1185">Reference proteome</keyword>
<evidence type="ECO:0000313" key="3">
    <source>
        <dbReference type="EMBL" id="GLB52989.1"/>
    </source>
</evidence>
<feature type="modified residue" description="4-aspartylphosphate" evidence="1">
    <location>
        <position position="63"/>
    </location>
</feature>
<evidence type="ECO:0000256" key="1">
    <source>
        <dbReference type="PROSITE-ProRule" id="PRU00169"/>
    </source>
</evidence>
<dbReference type="SUPFAM" id="SSF52172">
    <property type="entry name" value="CheY-like"/>
    <property type="match status" value="1"/>
</dbReference>
<dbReference type="InterPro" id="IPR052893">
    <property type="entry name" value="TCS_response_regulator"/>
</dbReference>
<evidence type="ECO:0000259" key="2">
    <source>
        <dbReference type="PROSITE" id="PS50110"/>
    </source>
</evidence>
<organism evidence="3 4">
    <name type="scientific">Neptunitalea chrysea</name>
    <dbReference type="NCBI Taxonomy" id="1647581"/>
    <lineage>
        <taxon>Bacteria</taxon>
        <taxon>Pseudomonadati</taxon>
        <taxon>Bacteroidota</taxon>
        <taxon>Flavobacteriia</taxon>
        <taxon>Flavobacteriales</taxon>
        <taxon>Flavobacteriaceae</taxon>
        <taxon>Neptunitalea</taxon>
    </lineage>
</organism>
<dbReference type="Pfam" id="PF00072">
    <property type="entry name" value="Response_reg"/>
    <property type="match status" value="1"/>
</dbReference>
<accession>A0A9W6B5I8</accession>
<evidence type="ECO:0000313" key="4">
    <source>
        <dbReference type="Proteomes" id="UP001143545"/>
    </source>
</evidence>
<comment type="caution">
    <text evidence="3">The sequence shown here is derived from an EMBL/GenBank/DDBJ whole genome shotgun (WGS) entry which is preliminary data.</text>
</comment>
<dbReference type="RefSeq" id="WP_281754598.1">
    <property type="nucleotide sequence ID" value="NZ_BRVP01000013.1"/>
</dbReference>
<dbReference type="AlphaFoldDB" id="A0A9W6B5I8"/>
<dbReference type="InterPro" id="IPR001789">
    <property type="entry name" value="Sig_transdc_resp-reg_receiver"/>
</dbReference>
<protein>
    <submittedName>
        <fullName evidence="3">Response regulator</fullName>
    </submittedName>
</protein>
<keyword evidence="1" id="KW-0597">Phosphoprotein</keyword>
<sequence>MKGSELNICVVEDSTLTLLLLQKMVEIFKVPIRVNTFTQGSRALEWIKNTVKDKEELGAILVDLNMPEMSGWEFVAALEEENPNIEVPVYIVSASCDPIDKERIEEYPTIKGFLHKPLKVEDLERITDTKRQSSSC</sequence>
<feature type="domain" description="Response regulatory" evidence="2">
    <location>
        <begin position="7"/>
        <end position="131"/>
    </location>
</feature>
<proteinExistence type="predicted"/>
<dbReference type="GO" id="GO:0000160">
    <property type="term" value="P:phosphorelay signal transduction system"/>
    <property type="evidence" value="ECO:0007669"/>
    <property type="project" value="InterPro"/>
</dbReference>
<dbReference type="InterPro" id="IPR011006">
    <property type="entry name" value="CheY-like_superfamily"/>
</dbReference>
<dbReference type="Proteomes" id="UP001143545">
    <property type="component" value="Unassembled WGS sequence"/>
</dbReference>
<reference evidence="3" key="1">
    <citation type="submission" date="2022-07" db="EMBL/GenBank/DDBJ databases">
        <title>Taxonomy of Novel Oxalotrophic and Methylotrophic Bacteria.</title>
        <authorList>
            <person name="Sahin N."/>
            <person name="Tani A."/>
        </authorList>
    </citation>
    <scope>NUCLEOTIDE SEQUENCE</scope>
    <source>
        <strain evidence="3">AM327</strain>
    </source>
</reference>
<dbReference type="PROSITE" id="PS50110">
    <property type="entry name" value="RESPONSE_REGULATORY"/>
    <property type="match status" value="1"/>
</dbReference>
<gene>
    <name evidence="3" type="ORF">NBRC110019_20290</name>
</gene>
<dbReference type="PANTHER" id="PTHR44520:SF2">
    <property type="entry name" value="RESPONSE REGULATOR RCP1"/>
    <property type="match status" value="1"/>
</dbReference>
<name>A0A9W6B5I8_9FLAO</name>
<dbReference type="SMART" id="SM00448">
    <property type="entry name" value="REC"/>
    <property type="match status" value="1"/>
</dbReference>
<dbReference type="EMBL" id="BRVP01000013">
    <property type="protein sequence ID" value="GLB52989.1"/>
    <property type="molecule type" value="Genomic_DNA"/>
</dbReference>